<keyword evidence="2" id="KW-1185">Reference proteome</keyword>
<gene>
    <name evidence="1" type="ORF">MED297_19332</name>
</gene>
<dbReference type="NCBIfam" id="TIGR01643">
    <property type="entry name" value="YD_repeat_2x"/>
    <property type="match status" value="2"/>
</dbReference>
<protein>
    <submittedName>
        <fullName evidence="1">Putative rhs-related protein</fullName>
    </submittedName>
</protein>
<evidence type="ECO:0000313" key="2">
    <source>
        <dbReference type="Proteomes" id="UP000005953"/>
    </source>
</evidence>
<name>A4B8X1_9GAMM</name>
<dbReference type="HOGENOM" id="CLU_569695_0_0_6"/>
<dbReference type="Gene3D" id="2.180.10.10">
    <property type="entry name" value="RHS repeat-associated core"/>
    <property type="match status" value="1"/>
</dbReference>
<dbReference type="Pfam" id="PF05593">
    <property type="entry name" value="RHS_repeat"/>
    <property type="match status" value="2"/>
</dbReference>
<proteinExistence type="predicted"/>
<accession>A4B8X1</accession>
<dbReference type="EMBL" id="AAOE01000001">
    <property type="protein sequence ID" value="EAR11072.1"/>
    <property type="molecule type" value="Genomic_DNA"/>
</dbReference>
<dbReference type="Proteomes" id="UP000005953">
    <property type="component" value="Unassembled WGS sequence"/>
</dbReference>
<dbReference type="STRING" id="314283.MED297_19332"/>
<dbReference type="InterPro" id="IPR006530">
    <property type="entry name" value="YD"/>
</dbReference>
<reference evidence="1 2" key="1">
    <citation type="submission" date="2006-02" db="EMBL/GenBank/DDBJ databases">
        <authorList>
            <person name="Pinhassi J."/>
            <person name="Pedros-Alio C."/>
            <person name="Ferriera S."/>
            <person name="Johnson J."/>
            <person name="Kravitz S."/>
            <person name="Halpern A."/>
            <person name="Remington K."/>
            <person name="Beeson K."/>
            <person name="Tran B."/>
            <person name="Rogers Y.-H."/>
            <person name="Friedman R."/>
            <person name="Venter J.C."/>
        </authorList>
    </citation>
    <scope>NUCLEOTIDE SEQUENCE [LARGE SCALE GENOMIC DNA]</scope>
    <source>
        <strain evidence="1 2">MED297</strain>
    </source>
</reference>
<sequence length="496" mass="56339">MKRVCPDGYEVVYDECQPVSMDCECDELFNTTTSSCEPFPAYTIYEPYSNVLFTHAEPNHNDDISRLPNGEETNRCWELAPETHGTCSNTSTDNPINCATGQKHYTEVDYQGFGQDAVQYTRYYETPNVSSVSDDGDSDALSGSDFWQPNARPTLTTRTFADGAVAKTFSLGNRIERIFFFPAGSNTYQTNPLLPSITLNDDGRTVTLASKQVYEFSEAGVIKQVKDENNELSVIYESALINGMPRITQQRNRFGRYLNYSYDSEGRLSTLTDQDGHQIHYEYDAQGNLSKVVYPDSTPESLDDNPFKEYLFEDPDFPRYITGIVDQESNRIANIAYNDDGKATLSERYNGSERVEVSYPEDGRSVVKFYRDTSSDAYREEHYRYAKFRGQYKLTSKAITQCDNCDVTTETWDYDDRELLIRYTSPAGIVTEWTYDGLDRKVSETVGVGTAEAHTTTYVWNDEHNQIEEIKTASEVTTHRFDASGNITQTQTTPVQ</sequence>
<organism evidence="1 2">
    <name type="scientific">Reinekea blandensis MED297</name>
    <dbReference type="NCBI Taxonomy" id="314283"/>
    <lineage>
        <taxon>Bacteria</taxon>
        <taxon>Pseudomonadati</taxon>
        <taxon>Pseudomonadota</taxon>
        <taxon>Gammaproteobacteria</taxon>
        <taxon>Oceanospirillales</taxon>
        <taxon>Saccharospirillaceae</taxon>
        <taxon>Reinekea</taxon>
    </lineage>
</organism>
<dbReference type="InterPro" id="IPR031325">
    <property type="entry name" value="RHS_repeat"/>
</dbReference>
<comment type="caution">
    <text evidence="1">The sequence shown here is derived from an EMBL/GenBank/DDBJ whole genome shotgun (WGS) entry which is preliminary data.</text>
</comment>
<evidence type="ECO:0000313" key="1">
    <source>
        <dbReference type="EMBL" id="EAR11072.1"/>
    </source>
</evidence>
<dbReference type="AlphaFoldDB" id="A4B8X1"/>